<gene>
    <name evidence="2" type="ORF">IM755_05485</name>
</gene>
<organism evidence="2 3">
    <name type="scientific">Flavobacterium proteolyticum</name>
    <dbReference type="NCBI Taxonomy" id="2911683"/>
    <lineage>
        <taxon>Bacteria</taxon>
        <taxon>Pseudomonadati</taxon>
        <taxon>Bacteroidota</taxon>
        <taxon>Flavobacteriia</taxon>
        <taxon>Flavobacteriales</taxon>
        <taxon>Flavobacteriaceae</taxon>
        <taxon>Flavobacterium</taxon>
    </lineage>
</organism>
<feature type="chain" id="PRO_5047328067" evidence="1">
    <location>
        <begin position="19"/>
        <end position="94"/>
    </location>
</feature>
<dbReference type="RefSeq" id="WP_194094517.1">
    <property type="nucleotide sequence ID" value="NZ_JADFTZ010000002.1"/>
</dbReference>
<evidence type="ECO:0000313" key="2">
    <source>
        <dbReference type="EMBL" id="MBE9576157.1"/>
    </source>
</evidence>
<protein>
    <submittedName>
        <fullName evidence="2">Uncharacterized protein</fullName>
    </submittedName>
</protein>
<keyword evidence="3" id="KW-1185">Reference proteome</keyword>
<name>A0ABR9WQN6_9FLAO</name>
<comment type="caution">
    <text evidence="2">The sequence shown here is derived from an EMBL/GenBank/DDBJ whole genome shotgun (WGS) entry which is preliminary data.</text>
</comment>
<dbReference type="Proteomes" id="UP000656274">
    <property type="component" value="Unassembled WGS sequence"/>
</dbReference>
<accession>A0ABR9WQN6</accession>
<evidence type="ECO:0000313" key="3">
    <source>
        <dbReference type="Proteomes" id="UP000656274"/>
    </source>
</evidence>
<evidence type="ECO:0000256" key="1">
    <source>
        <dbReference type="SAM" id="SignalP"/>
    </source>
</evidence>
<proteinExistence type="predicted"/>
<dbReference type="EMBL" id="JADFTZ010000002">
    <property type="protein sequence ID" value="MBE9576157.1"/>
    <property type="molecule type" value="Genomic_DNA"/>
</dbReference>
<reference evidence="2 3" key="1">
    <citation type="submission" date="2020-10" db="EMBL/GenBank/DDBJ databases">
        <title>The genome sequence of Flavobacterium aquaticum 1Y8A.</title>
        <authorList>
            <person name="Liu Y."/>
        </authorList>
    </citation>
    <scope>NUCLEOTIDE SEQUENCE [LARGE SCALE GENOMIC DNA]</scope>
    <source>
        <strain evidence="2 3">1Y8A</strain>
    </source>
</reference>
<feature type="signal peptide" evidence="1">
    <location>
        <begin position="1"/>
        <end position="18"/>
    </location>
</feature>
<sequence length="94" mass="10770">MKIFLMIFFSIFSFCASAQEKGNKVANPKNSSVKNTKNVVVSKSNDDNLKEINRSTDKKSYPDNVKAAPEEFYIVNDKPVDRVTYLKYLRANKK</sequence>
<keyword evidence="1" id="KW-0732">Signal</keyword>